<dbReference type="InterPro" id="IPR021109">
    <property type="entry name" value="Peptidase_aspartic_dom_sf"/>
</dbReference>
<protein>
    <submittedName>
        <fullName evidence="3">BQ5605_C039g11821 protein</fullName>
    </submittedName>
</protein>
<evidence type="ECO:0000256" key="1">
    <source>
        <dbReference type="ARBA" id="ARBA00007447"/>
    </source>
</evidence>
<dbReference type="Pfam" id="PF00026">
    <property type="entry name" value="Asp"/>
    <property type="match status" value="2"/>
</dbReference>
<evidence type="ECO:0000259" key="2">
    <source>
        <dbReference type="PROSITE" id="PS51767"/>
    </source>
</evidence>
<dbReference type="GO" id="GO:0006508">
    <property type="term" value="P:proteolysis"/>
    <property type="evidence" value="ECO:0007669"/>
    <property type="project" value="InterPro"/>
</dbReference>
<dbReference type="Gene3D" id="2.40.70.10">
    <property type="entry name" value="Acid Proteases"/>
    <property type="match status" value="2"/>
</dbReference>
<dbReference type="InterPro" id="IPR009030">
    <property type="entry name" value="Growth_fac_rcpt_cys_sf"/>
</dbReference>
<dbReference type="PRINTS" id="PR00792">
    <property type="entry name" value="PEPSIN"/>
</dbReference>
<gene>
    <name evidence="3" type="primary">BQ5605_C039g11821</name>
    <name evidence="3" type="ORF">BQ5605_C039G11821</name>
</gene>
<dbReference type="InterPro" id="IPR033121">
    <property type="entry name" value="PEPTIDASE_A1"/>
</dbReference>
<sequence>MMIKNRRIWTGSTRARAPAVTTTSATPLPTSKGKKCSPGFLNKKACVKVCPDKLLADTKAANCVPCPAQATCKQGLVTTCQSGWLINPSKTACIACPTHAVCRNGVVSSCDTGLLINAQQTACGACPRRTICTGGKITSCQLKQASYLTLPKPVSPAPLTASAPTVLSRRAGQFLLRGLCLKWCQDGLQRRPGRHNQIYDFVNHIVSHSHFDRVFDNVVDHLTRGDDSLYHAEHHFGLFNDQELVYALDYFLNDQLVAFALDHDIISLKGAPTKATKICRNILVTSSSISEADGSTFLGRAYQAPSTAPVAGTASIPLQYPDHTSSLTTGGFMFLSKALAGTPPQEFTILWDTGSPLFWVDGTTCVDGTCNVTPFRDTVTVGGGRLPFSFKLSLREFSLTHALAFGGHVQTQSPGWTRGATNGLFGMSFNGPNSGHKYEATVNADAIVDSGTVYVVMVDAVAAAAFASIPDWGYYQNSTASKMYTYPCATPPVFTFSFPGGSTAWTISEDTLNLGQVDDTNCLASVMGGADAAAGGAGHILGDAFMQNVYTTFDSDNARVGFSQLS</sequence>
<accession>A0A2X0MEF5</accession>
<dbReference type="GO" id="GO:0004190">
    <property type="term" value="F:aspartic-type endopeptidase activity"/>
    <property type="evidence" value="ECO:0007669"/>
    <property type="project" value="InterPro"/>
</dbReference>
<dbReference type="Proteomes" id="UP000249464">
    <property type="component" value="Unassembled WGS sequence"/>
</dbReference>
<keyword evidence="4" id="KW-1185">Reference proteome</keyword>
<dbReference type="PANTHER" id="PTHR47966:SF51">
    <property type="entry name" value="BETA-SITE APP-CLEAVING ENZYME, ISOFORM A-RELATED"/>
    <property type="match status" value="1"/>
</dbReference>
<dbReference type="AlphaFoldDB" id="A0A2X0MEF5"/>
<name>A0A2X0MEF5_9BASI</name>
<dbReference type="PROSITE" id="PS51767">
    <property type="entry name" value="PEPTIDASE_A1"/>
    <property type="match status" value="1"/>
</dbReference>
<dbReference type="SUPFAM" id="SSF50630">
    <property type="entry name" value="Acid proteases"/>
    <property type="match status" value="1"/>
</dbReference>
<proteinExistence type="inferred from homology"/>
<evidence type="ECO:0000313" key="4">
    <source>
        <dbReference type="Proteomes" id="UP000249464"/>
    </source>
</evidence>
<feature type="domain" description="Peptidase A1" evidence="2">
    <location>
        <begin position="230"/>
        <end position="563"/>
    </location>
</feature>
<dbReference type="PANTHER" id="PTHR47966">
    <property type="entry name" value="BETA-SITE APP-CLEAVING ENZYME, ISOFORM A-RELATED"/>
    <property type="match status" value="1"/>
</dbReference>
<organism evidence="3 4">
    <name type="scientific">Microbotryum silenes-dioicae</name>
    <dbReference type="NCBI Taxonomy" id="796604"/>
    <lineage>
        <taxon>Eukaryota</taxon>
        <taxon>Fungi</taxon>
        <taxon>Dikarya</taxon>
        <taxon>Basidiomycota</taxon>
        <taxon>Pucciniomycotina</taxon>
        <taxon>Microbotryomycetes</taxon>
        <taxon>Microbotryales</taxon>
        <taxon>Microbotryaceae</taxon>
        <taxon>Microbotryum</taxon>
    </lineage>
</organism>
<dbReference type="InterPro" id="IPR001461">
    <property type="entry name" value="Aspartic_peptidase_A1"/>
</dbReference>
<comment type="similarity">
    <text evidence="1">Belongs to the peptidase A1 family.</text>
</comment>
<reference evidence="3 4" key="1">
    <citation type="submission" date="2016-11" db="EMBL/GenBank/DDBJ databases">
        <authorList>
            <person name="Jaros S."/>
            <person name="Januszkiewicz K."/>
            <person name="Wedrychowicz H."/>
        </authorList>
    </citation>
    <scope>NUCLEOTIDE SEQUENCE [LARGE SCALE GENOMIC DNA]</scope>
</reference>
<evidence type="ECO:0000313" key="3">
    <source>
        <dbReference type="EMBL" id="SGY90665.1"/>
    </source>
</evidence>
<dbReference type="SUPFAM" id="SSF57184">
    <property type="entry name" value="Growth factor receptor domain"/>
    <property type="match status" value="1"/>
</dbReference>
<dbReference type="EMBL" id="FQNC01000060">
    <property type="protein sequence ID" value="SGY90665.1"/>
    <property type="molecule type" value="Genomic_DNA"/>
</dbReference>